<accession>A0A858R937</accession>
<dbReference type="Proteomes" id="UP000501891">
    <property type="component" value="Chromosome"/>
</dbReference>
<dbReference type="Pfam" id="PF11233">
    <property type="entry name" value="DUF3035"/>
    <property type="match status" value="1"/>
</dbReference>
<keyword evidence="2" id="KW-0732">Signal</keyword>
<name>A0A858R937_9PROT</name>
<organism evidence="3 4">
    <name type="scientific">Aerophototrophica crusticola</name>
    <dbReference type="NCBI Taxonomy" id="1709002"/>
    <lineage>
        <taxon>Bacteria</taxon>
        <taxon>Pseudomonadati</taxon>
        <taxon>Pseudomonadota</taxon>
        <taxon>Alphaproteobacteria</taxon>
        <taxon>Rhodospirillales</taxon>
        <taxon>Rhodospirillaceae</taxon>
        <taxon>Aerophototrophica</taxon>
    </lineage>
</organism>
<gene>
    <name evidence="3" type="ORF">HHL28_13120</name>
</gene>
<keyword evidence="4" id="KW-1185">Reference proteome</keyword>
<evidence type="ECO:0000256" key="1">
    <source>
        <dbReference type="SAM" id="MobiDB-lite"/>
    </source>
</evidence>
<dbReference type="PROSITE" id="PS51257">
    <property type="entry name" value="PROKAR_LIPOPROTEIN"/>
    <property type="match status" value="1"/>
</dbReference>
<dbReference type="KEGG" id="acru:HHL28_13120"/>
<proteinExistence type="predicted"/>
<evidence type="ECO:0000256" key="2">
    <source>
        <dbReference type="SAM" id="SignalP"/>
    </source>
</evidence>
<protein>
    <submittedName>
        <fullName evidence="3">DUF3035 domain-containing protein</fullName>
    </submittedName>
</protein>
<dbReference type="InterPro" id="IPR021395">
    <property type="entry name" value="DUF3035"/>
</dbReference>
<feature type="chain" id="PRO_5033001790" evidence="2">
    <location>
        <begin position="25"/>
        <end position="189"/>
    </location>
</feature>
<reference evidence="3" key="1">
    <citation type="submission" date="2020-04" db="EMBL/GenBank/DDBJ databases">
        <title>A desert anoxygenic phototrophic bacterium fixes CO2 using RubisCO under aerobic conditions.</title>
        <authorList>
            <person name="Tang K."/>
        </authorList>
    </citation>
    <scope>NUCLEOTIDE SEQUENCE [LARGE SCALE GENOMIC DNA]</scope>
    <source>
        <strain evidence="3">MIMtkB3</strain>
    </source>
</reference>
<feature type="signal peptide" evidence="2">
    <location>
        <begin position="1"/>
        <end position="24"/>
    </location>
</feature>
<feature type="region of interest" description="Disordered" evidence="1">
    <location>
        <begin position="145"/>
        <end position="189"/>
    </location>
</feature>
<evidence type="ECO:0000313" key="3">
    <source>
        <dbReference type="EMBL" id="QJE73908.1"/>
    </source>
</evidence>
<dbReference type="EMBL" id="CP051775">
    <property type="protein sequence ID" value="QJE73908.1"/>
    <property type="molecule type" value="Genomic_DNA"/>
</dbReference>
<evidence type="ECO:0000313" key="4">
    <source>
        <dbReference type="Proteomes" id="UP000501891"/>
    </source>
</evidence>
<dbReference type="AlphaFoldDB" id="A0A858R937"/>
<sequence>MGKGKVSRNALPVLALLASAAALSACSIFDRSSPDEFQVVARAPLEVPPDYNLRPPAPGTPRPQELDRDTRANASVFGAAGSTGGLIDPRTSRQQSNGEAALLSQAGADQANPDIRTIVDRENPGVVVGERSFLDRLLFWKDGEQPQQTVHQGAPPTIARTGSTQANAPAPAADTPPAGIPVTIPGTGR</sequence>
<feature type="compositionally biased region" description="Low complexity" evidence="1">
    <location>
        <begin position="166"/>
        <end position="181"/>
    </location>
</feature>
<feature type="region of interest" description="Disordered" evidence="1">
    <location>
        <begin position="47"/>
        <end position="109"/>
    </location>
</feature>